<dbReference type="Gene3D" id="3.40.50.300">
    <property type="entry name" value="P-loop containing nucleotide triphosphate hydrolases"/>
    <property type="match status" value="1"/>
</dbReference>
<dbReference type="Pfam" id="PF24883">
    <property type="entry name" value="NPHP3_N"/>
    <property type="match status" value="1"/>
</dbReference>
<evidence type="ECO:0000313" key="6">
    <source>
        <dbReference type="Proteomes" id="UP001363622"/>
    </source>
</evidence>
<protein>
    <recommendedName>
        <fullName evidence="7">NACHT domain-containing protein</fullName>
    </recommendedName>
</protein>
<sequence length="1150" mass="132347">MSKENQPRNPQIEPFERAKELFLDKLSEEQRHIYENATPENLFYQANVIHRGYQRASKLQSCRTALMPLVRIVEGYGSALDTWSNAGFVNTFMAPIWGSLRVVIHMAQEVDQYFEQLIEMLSQIGTILPQFRDYHRLFPQFDRLMLALSENLANILTFCHKVKVHFADSEKPKKWPNKLRIRHGSWKKISLSIPDYLEDFRKARKLIEKEALLAHMIESKEHRDREEDKWALQYARSREQRLQDALSVLSKVNYKNQHRELQRVRHAGSGEWLIEEQSLKKWLAEPTSGFFHCFGIPGAGKSILASSLVNHLAKNFSNPDDFFGYYFCDYADPGSLKCSTLLGTLILQVLDLSPRPESLVQWIIDNVGEAVLKPTTDDLTHILKDIFAARKQVFLVVDGIDELDAEEQSLLRTFMKTIISLQDCSVKIFISCRPGVPILGSFSSNTETFTISPEHVRKDILCFVKETVEAKLQDGDLRFVDPSLKDEVINTLSTDAKEMFLWVKFQITELCSCLTDAQIRDTLQNLPRDLASTYARIIRRILQSEGGDKKIDVACAAFRWIICSTRMLHIDELFEALAIKESDLSLCTDRIMTDRRKFVQACGNLITIQFDGAVRLAHHTVQQFLLRNDAKMSGNSYWRDGLIATNAGSVETGELEDIEHVRFLFQDADRWVGHLCLAYLHFTDFEAQIAKIQTRIKVPQNILPPELESTAASGLVSLAKMSRGRGPDNAARKKTAAFAVPESDSLKTKFKFLEYARSSWAFHLNNFEIPREDEDMERVASIALDRNPLFQTRPWTTSDYIDTLKLQHRINNERIQANRLLFYWAIEHDVGYLLDVLRREQPMDFGAVKFVHPSEERKTKEIRGHFNQLALYEIMHDRHQPALIERAASWGANQVYQVLRILFENIDNEITIPFILFYRIIEVSTNEVRQVFVDAISSSLPYNFKVLYQGKFKVTLDSDHAEESTTTQNFSWYRPGWGHYPATPVRIFRQVFLTAFPNNVEVMDWAFPLLDYGNSTPRLVNEFWTAHGKYPAPYPGLRFAENEDEQKSMICTVAAIGPPGNMDHEFVAVLAEEMRGWSTVTAAATVIQKIARDIEQRLVEDGEHESVHEAVSDILAKDHPFEAAVYDLFRRPFHSVYPRLQSQDIVEDPK</sequence>
<dbReference type="InterPro" id="IPR027417">
    <property type="entry name" value="P-loop_NTPase"/>
</dbReference>
<keyword evidence="6" id="KW-1185">Reference proteome</keyword>
<dbReference type="Proteomes" id="UP001363622">
    <property type="component" value="Unassembled WGS sequence"/>
</dbReference>
<evidence type="ECO:0000259" key="2">
    <source>
        <dbReference type="Pfam" id="PF22939"/>
    </source>
</evidence>
<feature type="domain" description="GPI inositol-deacylase winged helix" evidence="2">
    <location>
        <begin position="552"/>
        <end position="630"/>
    </location>
</feature>
<dbReference type="SUPFAM" id="SSF52540">
    <property type="entry name" value="P-loop containing nucleoside triphosphate hydrolases"/>
    <property type="match status" value="1"/>
</dbReference>
<name>A0ABR1KJX0_9PEZI</name>
<feature type="domain" description="DUF7708" evidence="3">
    <location>
        <begin position="73"/>
        <end position="217"/>
    </location>
</feature>
<dbReference type="Pfam" id="PF22939">
    <property type="entry name" value="WHD_GPIID"/>
    <property type="match status" value="1"/>
</dbReference>
<evidence type="ECO:0000259" key="3">
    <source>
        <dbReference type="Pfam" id="PF24809"/>
    </source>
</evidence>
<dbReference type="InterPro" id="IPR054471">
    <property type="entry name" value="GPIID_WHD"/>
</dbReference>
<evidence type="ECO:0008006" key="7">
    <source>
        <dbReference type="Google" id="ProtNLM"/>
    </source>
</evidence>
<dbReference type="PANTHER" id="PTHR10039">
    <property type="entry name" value="AMELOGENIN"/>
    <property type="match status" value="1"/>
</dbReference>
<organism evidence="5 6">
    <name type="scientific">Phyllosticta citriasiana</name>
    <dbReference type="NCBI Taxonomy" id="595635"/>
    <lineage>
        <taxon>Eukaryota</taxon>
        <taxon>Fungi</taxon>
        <taxon>Dikarya</taxon>
        <taxon>Ascomycota</taxon>
        <taxon>Pezizomycotina</taxon>
        <taxon>Dothideomycetes</taxon>
        <taxon>Dothideomycetes incertae sedis</taxon>
        <taxon>Botryosphaeriales</taxon>
        <taxon>Phyllostictaceae</taxon>
        <taxon>Phyllosticta</taxon>
    </lineage>
</organism>
<reference evidence="5 6" key="1">
    <citation type="submission" date="2024-04" db="EMBL/GenBank/DDBJ databases">
        <title>Phyllosticta paracitricarpa is synonymous to the EU quarantine fungus P. citricarpa based on phylogenomic analyses.</title>
        <authorList>
            <consortium name="Lawrence Berkeley National Laboratory"/>
            <person name="Van Ingen-Buijs V.A."/>
            <person name="Van Westerhoven A.C."/>
            <person name="Haridas S."/>
            <person name="Skiadas P."/>
            <person name="Martin F."/>
            <person name="Groenewald J.Z."/>
            <person name="Crous P.W."/>
            <person name="Seidl M.F."/>
        </authorList>
    </citation>
    <scope>NUCLEOTIDE SEQUENCE [LARGE SCALE GENOMIC DNA]</scope>
    <source>
        <strain evidence="5 6">CBS 123371</strain>
    </source>
</reference>
<evidence type="ECO:0000256" key="1">
    <source>
        <dbReference type="ARBA" id="ARBA00022737"/>
    </source>
</evidence>
<gene>
    <name evidence="5" type="ORF">IWZ03DRAFT_417333</name>
</gene>
<comment type="caution">
    <text evidence="5">The sequence shown here is derived from an EMBL/GenBank/DDBJ whole genome shotgun (WGS) entry which is preliminary data.</text>
</comment>
<evidence type="ECO:0000313" key="5">
    <source>
        <dbReference type="EMBL" id="KAK7513189.1"/>
    </source>
</evidence>
<feature type="domain" description="Nephrocystin 3-like N-terminal" evidence="4">
    <location>
        <begin position="268"/>
        <end position="433"/>
    </location>
</feature>
<dbReference type="Pfam" id="PF24809">
    <property type="entry name" value="DUF7708"/>
    <property type="match status" value="1"/>
</dbReference>
<dbReference type="InterPro" id="IPR056884">
    <property type="entry name" value="NPHP3-like_N"/>
</dbReference>
<dbReference type="InterPro" id="IPR056125">
    <property type="entry name" value="DUF7708"/>
</dbReference>
<proteinExistence type="predicted"/>
<evidence type="ECO:0000259" key="4">
    <source>
        <dbReference type="Pfam" id="PF24883"/>
    </source>
</evidence>
<keyword evidence="1" id="KW-0677">Repeat</keyword>
<accession>A0ABR1KJX0</accession>
<dbReference type="EMBL" id="JBBPHU010000010">
    <property type="protein sequence ID" value="KAK7513189.1"/>
    <property type="molecule type" value="Genomic_DNA"/>
</dbReference>